<evidence type="ECO:0000256" key="2">
    <source>
        <dbReference type="SAM" id="MobiDB-lite"/>
    </source>
</evidence>
<feature type="domain" description="SLH" evidence="3">
    <location>
        <begin position="104"/>
        <end position="170"/>
    </location>
</feature>
<dbReference type="Pfam" id="PF00395">
    <property type="entry name" value="SLH"/>
    <property type="match status" value="1"/>
</dbReference>
<dbReference type="Proteomes" id="UP000605427">
    <property type="component" value="Unassembled WGS sequence"/>
</dbReference>
<dbReference type="RefSeq" id="WP_172247756.1">
    <property type="nucleotide sequence ID" value="NZ_BMDD01000008.1"/>
</dbReference>
<sequence length="1037" mass="107955">MSNMSECEPTTDKKNTFTLQGGEQKGMKKIVSLALSTAMALSMFASVTSAATMTTQEKYNALVTQGIFAGYPDGNAYLDKDMTRAEFAKVVALLTGLETSATGTNSYQDQNYANAWYKPYVEAVTKAGYMQGTTTGAKKLFNPNGKVTVQEMAATLVRAAKLDVPTTGINNSASAWAKGEVQAAINAGLISNTANFTAAATRGLLVDTAYAYQTAVVKPAVTSYEVTDNGATVVFTLANGEKVTVKPTTALKPNVATTVTFTYDGKEYSESVTWTVTDATKVDSAAASNLKQVTVNFDGQVDKTSAENVNNYSIPDLTIETATLAADNRSVTLLLSQGTGTGNQLTNNRQTSVTVNGVKQNTGSTLISGTVNFTPSDVAVPTITEVNALGTGAVEVVFSEPVVESSITVAGINIDGRAVAANFNYDYDRNSVVIETPLTVGEHTISLSNVRDYSGLVLAPVQRTFTVVADTTAPTIASTTSNDLREVTVTFSEPVRSIASARANNVSTPANVQISGRTAKLTFSSNLSFSANTITLTGVTDYSNNTAQTLTATVTPTLDLTAPTVIGTTVGSENGNYYVDVQFSKAVNIDGTEAGSALNRNNYTLRSTGGAVVTSAGLTDQGHPVVAPTVRANSNNRTVRVTLGPTTSLTATNYTLEVAGVRDVTTAQNILTPYSAQLTLSQSATATLERSWVSGSWVYVQFSGQIATSGTGNALEASKYRLAAPVASNSTTLGSTTILTDRNADVEPVGANTVRIYARNFVDANGSAAGLLNQTIVASYVGNTSGTFFTTSDNQGRVEARKVITNATSSVVPTATPSVGNDRTIAVTFTAPVSGATTSNVNFTYAGNTAGVRPTNVVASNNNRTLTITLPDTVSADFTNGQLQFAGLNDQFGNSVVQNVDVTNAIRPVATSSTVPTTAVTRAVYTADTTRDQITVDIPVTRNVYVNTTGTTTAAANLFKASVGTNSAVNGTSVQVINNNTLRVTFLIPEATTSSSLYVTFDGTANATTKLIATGPADAASSAALGSFTVTGTVPTR</sequence>
<evidence type="ECO:0000256" key="1">
    <source>
        <dbReference type="ARBA" id="ARBA00022729"/>
    </source>
</evidence>
<protein>
    <recommendedName>
        <fullName evidence="3">SLH domain-containing protein</fullName>
    </recommendedName>
</protein>
<name>A0ABQ2A8J9_9BACL</name>
<comment type="caution">
    <text evidence="4">The sequence shown here is derived from an EMBL/GenBank/DDBJ whole genome shotgun (WGS) entry which is preliminary data.</text>
</comment>
<gene>
    <name evidence="4" type="ORF">GCM10007362_47780</name>
</gene>
<feature type="region of interest" description="Disordered" evidence="2">
    <location>
        <begin position="1"/>
        <end position="20"/>
    </location>
</feature>
<evidence type="ECO:0000313" key="5">
    <source>
        <dbReference type="Proteomes" id="UP000605427"/>
    </source>
</evidence>
<dbReference type="EMBL" id="BMDD01000008">
    <property type="protein sequence ID" value="GGH86906.1"/>
    <property type="molecule type" value="Genomic_DNA"/>
</dbReference>
<dbReference type="PROSITE" id="PS51272">
    <property type="entry name" value="SLH"/>
    <property type="match status" value="1"/>
</dbReference>
<organism evidence="4 5">
    <name type="scientific">Saccharibacillus endophyticus</name>
    <dbReference type="NCBI Taxonomy" id="2060666"/>
    <lineage>
        <taxon>Bacteria</taxon>
        <taxon>Bacillati</taxon>
        <taxon>Bacillota</taxon>
        <taxon>Bacilli</taxon>
        <taxon>Bacillales</taxon>
        <taxon>Paenibacillaceae</taxon>
        <taxon>Saccharibacillus</taxon>
    </lineage>
</organism>
<reference evidence="5" key="1">
    <citation type="journal article" date="2019" name="Int. J. Syst. Evol. Microbiol.">
        <title>The Global Catalogue of Microorganisms (GCM) 10K type strain sequencing project: providing services to taxonomists for standard genome sequencing and annotation.</title>
        <authorList>
            <consortium name="The Broad Institute Genomics Platform"/>
            <consortium name="The Broad Institute Genome Sequencing Center for Infectious Disease"/>
            <person name="Wu L."/>
            <person name="Ma J."/>
        </authorList>
    </citation>
    <scope>NUCLEOTIDE SEQUENCE [LARGE SCALE GENOMIC DNA]</scope>
    <source>
        <strain evidence="5">CCM 8702</strain>
    </source>
</reference>
<evidence type="ECO:0000259" key="3">
    <source>
        <dbReference type="PROSITE" id="PS51272"/>
    </source>
</evidence>
<keyword evidence="1" id="KW-0732">Signal</keyword>
<dbReference type="InterPro" id="IPR001119">
    <property type="entry name" value="SLH_dom"/>
</dbReference>
<keyword evidence="5" id="KW-1185">Reference proteome</keyword>
<dbReference type="Gene3D" id="2.60.40.1220">
    <property type="match status" value="5"/>
</dbReference>
<proteinExistence type="predicted"/>
<evidence type="ECO:0000313" key="4">
    <source>
        <dbReference type="EMBL" id="GGH86906.1"/>
    </source>
</evidence>
<accession>A0ABQ2A8J9</accession>
<dbReference type="InterPro" id="IPR014755">
    <property type="entry name" value="Cu-Rt/internalin_Ig-like"/>
</dbReference>